<dbReference type="AlphaFoldDB" id="A0A1E3L0E3"/>
<evidence type="ECO:0000313" key="2">
    <source>
        <dbReference type="EMBL" id="ODP27258.1"/>
    </source>
</evidence>
<name>A0A1E3L0E3_9BACL</name>
<dbReference type="InterPro" id="IPR027417">
    <property type="entry name" value="P-loop_NTPase"/>
</dbReference>
<reference evidence="2 3" key="1">
    <citation type="submission" date="2016-08" db="EMBL/GenBank/DDBJ databases">
        <title>Genome sequencing of Paenibacillus sp. TI45-13ar, isolated from Korean traditional nuruk.</title>
        <authorList>
            <person name="Kim S.-J."/>
        </authorList>
    </citation>
    <scope>NUCLEOTIDE SEQUENCE [LARGE SCALE GENOMIC DNA]</scope>
    <source>
        <strain evidence="2 3">TI45-13ar</strain>
    </source>
</reference>
<dbReference type="PANTHER" id="PTHR43581:SF4">
    <property type="entry name" value="ATP_GTP PHOSPHATASE"/>
    <property type="match status" value="1"/>
</dbReference>
<dbReference type="SUPFAM" id="SSF52540">
    <property type="entry name" value="P-loop containing nucleoside triphosphate hydrolases"/>
    <property type="match status" value="1"/>
</dbReference>
<dbReference type="CDD" id="cd00267">
    <property type="entry name" value="ABC_ATPase"/>
    <property type="match status" value="1"/>
</dbReference>
<feature type="domain" description="ATPase AAA-type core" evidence="1">
    <location>
        <begin position="307"/>
        <end position="381"/>
    </location>
</feature>
<dbReference type="RefSeq" id="WP_069328768.1">
    <property type="nucleotide sequence ID" value="NZ_MDER01000064.1"/>
</dbReference>
<dbReference type="GO" id="GO:0016887">
    <property type="term" value="F:ATP hydrolysis activity"/>
    <property type="evidence" value="ECO:0007669"/>
    <property type="project" value="InterPro"/>
</dbReference>
<dbReference type="Gene3D" id="3.40.50.300">
    <property type="entry name" value="P-loop containing nucleotide triphosphate hydrolases"/>
    <property type="match status" value="1"/>
</dbReference>
<comment type="caution">
    <text evidence="2">The sequence shown here is derived from an EMBL/GenBank/DDBJ whole genome shotgun (WGS) entry which is preliminary data.</text>
</comment>
<evidence type="ECO:0000313" key="3">
    <source>
        <dbReference type="Proteomes" id="UP000094578"/>
    </source>
</evidence>
<sequence>MNFYTNITDIPQYLTNDIVVLYEIKRNKLKKNERCFKLELRSTRSDIVTLGEIKIVSIASPSEFSLPISFEKLNKSYFSVGVNLDYYKNLEDVGYMIYPNLLKNLNDLIFDKQLFEKAKSYKEIKDFLIQNIENNEEIKTAQYIFYKKENIKPNYITYFDFNYYHYGNNLKINFDFNKHKYLPYRINAVIGSNGTGKTKMLIQLADALSRVDINEETFIPSTPIFSQVIAISYSYFDEFDKPNSSEDFSYKYYGIRSNNGIISKSQMAVKINDSLHRLNTKDRLMKWKKVLSSIIPLETLEYLITGVPEEVFKQLSSGQNMILVMITNIMANIKNSSLILYDEPELYLHPDAVMSLTKMLYELLEEYDSYAIISTHSPIILQEIPAKYVRVFEKIDNKIIIRPLGIESFGEDLTSITEEVFYSSQKDSLYKNFFNKITQDLSYDEILLLFNNKLSFNAKVYLKTIINNKE</sequence>
<evidence type="ECO:0000259" key="1">
    <source>
        <dbReference type="Pfam" id="PF13304"/>
    </source>
</evidence>
<dbReference type="PANTHER" id="PTHR43581">
    <property type="entry name" value="ATP/GTP PHOSPHATASE"/>
    <property type="match status" value="1"/>
</dbReference>
<dbReference type="Proteomes" id="UP000094578">
    <property type="component" value="Unassembled WGS sequence"/>
</dbReference>
<dbReference type="InterPro" id="IPR003959">
    <property type="entry name" value="ATPase_AAA_core"/>
</dbReference>
<proteinExistence type="predicted"/>
<gene>
    <name evidence="2" type="ORF">PTI45_03383</name>
</gene>
<keyword evidence="3" id="KW-1185">Reference proteome</keyword>
<organism evidence="2 3">
    <name type="scientific">Paenibacillus nuruki</name>
    <dbReference type="NCBI Taxonomy" id="1886670"/>
    <lineage>
        <taxon>Bacteria</taxon>
        <taxon>Bacillati</taxon>
        <taxon>Bacillota</taxon>
        <taxon>Bacilli</taxon>
        <taxon>Bacillales</taxon>
        <taxon>Paenibacillaceae</taxon>
        <taxon>Paenibacillus</taxon>
    </lineage>
</organism>
<dbReference type="GO" id="GO:0005524">
    <property type="term" value="F:ATP binding"/>
    <property type="evidence" value="ECO:0007669"/>
    <property type="project" value="InterPro"/>
</dbReference>
<dbReference type="STRING" id="1886670.PTI45_03383"/>
<accession>A0A1E3L0E3</accession>
<protein>
    <submittedName>
        <fullName evidence="2">Protein ea59</fullName>
    </submittedName>
</protein>
<dbReference type="InterPro" id="IPR051396">
    <property type="entry name" value="Bact_Antivir_Def_Nuclease"/>
</dbReference>
<dbReference type="EMBL" id="MDER01000064">
    <property type="protein sequence ID" value="ODP27258.1"/>
    <property type="molecule type" value="Genomic_DNA"/>
</dbReference>
<dbReference type="Pfam" id="PF13304">
    <property type="entry name" value="AAA_21"/>
    <property type="match status" value="1"/>
</dbReference>